<protein>
    <recommendedName>
        <fullName evidence="2">Glycosyltransferase 2-like domain-containing protein</fullName>
    </recommendedName>
</protein>
<sequence length="122" mass="14685">EDLDLWRRLAKYSVNVGIINEPMYIYRKRENSLTTEKSAQKLIGQFNLAKKYKSDIMSKKYLREHYAEILWDLARQAFYIKANFSFIFKCLIQSQVYSPSLFRMLKSFRSVNKAIFKKCYQK</sequence>
<name>X0U3J6_9ZZZZ</name>
<proteinExistence type="predicted"/>
<dbReference type="InterPro" id="IPR029044">
    <property type="entry name" value="Nucleotide-diphossugar_trans"/>
</dbReference>
<comment type="caution">
    <text evidence="1">The sequence shown here is derived from an EMBL/GenBank/DDBJ whole genome shotgun (WGS) entry which is preliminary data.</text>
</comment>
<gene>
    <name evidence="1" type="ORF">S01H1_45346</name>
</gene>
<evidence type="ECO:0000313" key="1">
    <source>
        <dbReference type="EMBL" id="GAG00125.1"/>
    </source>
</evidence>
<dbReference type="SUPFAM" id="SSF53448">
    <property type="entry name" value="Nucleotide-diphospho-sugar transferases"/>
    <property type="match status" value="1"/>
</dbReference>
<evidence type="ECO:0008006" key="2">
    <source>
        <dbReference type="Google" id="ProtNLM"/>
    </source>
</evidence>
<dbReference type="EMBL" id="BARS01028972">
    <property type="protein sequence ID" value="GAG00125.1"/>
    <property type="molecule type" value="Genomic_DNA"/>
</dbReference>
<reference evidence="1" key="1">
    <citation type="journal article" date="2014" name="Front. Microbiol.">
        <title>High frequency of phylogenetically diverse reductive dehalogenase-homologous genes in deep subseafloor sedimentary metagenomes.</title>
        <authorList>
            <person name="Kawai M."/>
            <person name="Futagami T."/>
            <person name="Toyoda A."/>
            <person name="Takaki Y."/>
            <person name="Nishi S."/>
            <person name="Hori S."/>
            <person name="Arai W."/>
            <person name="Tsubouchi T."/>
            <person name="Morono Y."/>
            <person name="Uchiyama I."/>
            <person name="Ito T."/>
            <person name="Fujiyama A."/>
            <person name="Inagaki F."/>
            <person name="Takami H."/>
        </authorList>
    </citation>
    <scope>NUCLEOTIDE SEQUENCE</scope>
    <source>
        <strain evidence="1">Expedition CK06-06</strain>
    </source>
</reference>
<accession>X0U3J6</accession>
<organism evidence="1">
    <name type="scientific">marine sediment metagenome</name>
    <dbReference type="NCBI Taxonomy" id="412755"/>
    <lineage>
        <taxon>unclassified sequences</taxon>
        <taxon>metagenomes</taxon>
        <taxon>ecological metagenomes</taxon>
    </lineage>
</organism>
<feature type="non-terminal residue" evidence="1">
    <location>
        <position position="1"/>
    </location>
</feature>
<dbReference type="AlphaFoldDB" id="X0U3J6"/>